<proteinExistence type="predicted"/>
<dbReference type="EMBL" id="CDPU01000023">
    <property type="protein sequence ID" value="CEO51543.1"/>
    <property type="molecule type" value="Genomic_DNA"/>
</dbReference>
<evidence type="ECO:0000259" key="1">
    <source>
        <dbReference type="Pfam" id="PF00155"/>
    </source>
</evidence>
<dbReference type="InterPro" id="IPR015421">
    <property type="entry name" value="PyrdxlP-dep_Trfase_major"/>
</dbReference>
<dbReference type="SUPFAM" id="SSF53383">
    <property type="entry name" value="PLP-dependent transferases"/>
    <property type="match status" value="1"/>
</dbReference>
<evidence type="ECO:0000313" key="2">
    <source>
        <dbReference type="EMBL" id="CEO51543.1"/>
    </source>
</evidence>
<sequence length="420" mass="46822">DERLWQRRVRAVQLERHGSISSCEDEAVAALLYGPDPGHGPLRRSIANLLSKFYDSPRCAERICVTGGASQSLAAILEGYTDVRYTRRAWMVCPACHSASQIFIDAGLHGSLRAIPENGEGIDIDYLEESMREYLREQSADDQGHVKMCHAQRKFYSQVIYTVPTFSNPSGKTMSLRCRRKLVQLARQYDALVIADDVYDFLQWNINGKEATDSKGALMPRLVDIDRQLSKEPNSDGFGHAISNGTFSKIVAPGCRTGWVEATKNFITGLSKLGSRVSGGSPSQLSAAFISRLLRSGKLQRHIFQVLQPAYQSRYHIMTLSVRDHLQPLGVEMVQCDVGGISGGYFLWLRLSETLEADRVAEECRVKQNLILGSGTLFNVHGDEDIVNLSHNIRLCFSWEDENLLKEGVRRLAAAIKSLS</sequence>
<feature type="non-terminal residue" evidence="2">
    <location>
        <position position="1"/>
    </location>
</feature>
<dbReference type="Gene3D" id="3.90.1150.10">
    <property type="entry name" value="Aspartate Aminotransferase, domain 1"/>
    <property type="match status" value="1"/>
</dbReference>
<dbReference type="InterPro" id="IPR015424">
    <property type="entry name" value="PyrdxlP-dep_Trfase"/>
</dbReference>
<dbReference type="GO" id="GO:0030170">
    <property type="term" value="F:pyridoxal phosphate binding"/>
    <property type="evidence" value="ECO:0007669"/>
    <property type="project" value="InterPro"/>
</dbReference>
<dbReference type="Pfam" id="PF00155">
    <property type="entry name" value="Aminotran_1_2"/>
    <property type="match status" value="1"/>
</dbReference>
<accession>A0A0B7K299</accession>
<dbReference type="InterPro" id="IPR004839">
    <property type="entry name" value="Aminotransferase_I/II_large"/>
</dbReference>
<dbReference type="GO" id="GO:0047536">
    <property type="term" value="F:2-aminoadipate transaminase activity"/>
    <property type="evidence" value="ECO:0007669"/>
    <property type="project" value="TreeGrafter"/>
</dbReference>
<dbReference type="InterPro" id="IPR015422">
    <property type="entry name" value="PyrdxlP-dep_Trfase_small"/>
</dbReference>
<feature type="domain" description="Aminotransferase class I/classII large" evidence="1">
    <location>
        <begin position="30"/>
        <end position="411"/>
    </location>
</feature>
<dbReference type="PANTHER" id="PTHR42858:SF1">
    <property type="entry name" value="LD15494P"/>
    <property type="match status" value="1"/>
</dbReference>
<dbReference type="AlphaFoldDB" id="A0A0B7K299"/>
<dbReference type="FunFam" id="3.40.640.10:FF:000080">
    <property type="entry name" value="Aminotransferase, putative"/>
    <property type="match status" value="1"/>
</dbReference>
<name>A0A0B7K299_BIOOC</name>
<reference evidence="2" key="1">
    <citation type="submission" date="2015-01" db="EMBL/GenBank/DDBJ databases">
        <authorList>
            <person name="Durling Mikael"/>
        </authorList>
    </citation>
    <scope>NUCLEOTIDE SEQUENCE</scope>
</reference>
<dbReference type="CDD" id="cd00609">
    <property type="entry name" value="AAT_like"/>
    <property type="match status" value="1"/>
</dbReference>
<organism evidence="2">
    <name type="scientific">Bionectria ochroleuca</name>
    <name type="common">Gliocladium roseum</name>
    <dbReference type="NCBI Taxonomy" id="29856"/>
    <lineage>
        <taxon>Eukaryota</taxon>
        <taxon>Fungi</taxon>
        <taxon>Dikarya</taxon>
        <taxon>Ascomycota</taxon>
        <taxon>Pezizomycotina</taxon>
        <taxon>Sordariomycetes</taxon>
        <taxon>Hypocreomycetidae</taxon>
        <taxon>Hypocreales</taxon>
        <taxon>Bionectriaceae</taxon>
        <taxon>Clonostachys</taxon>
    </lineage>
</organism>
<gene>
    <name evidence="2" type="ORF">BN869_000007601_1</name>
</gene>
<dbReference type="Gene3D" id="3.40.640.10">
    <property type="entry name" value="Type I PLP-dependent aspartate aminotransferase-like (Major domain)"/>
    <property type="match status" value="1"/>
</dbReference>
<dbReference type="PANTHER" id="PTHR42858">
    <property type="entry name" value="AMINOTRANSFERASE"/>
    <property type="match status" value="1"/>
</dbReference>
<protein>
    <recommendedName>
        <fullName evidence="1">Aminotransferase class I/classII large domain-containing protein</fullName>
    </recommendedName>
</protein>